<protein>
    <submittedName>
        <fullName evidence="2">Uncharacterized protein</fullName>
    </submittedName>
</protein>
<organism evidence="2 3">
    <name type="scientific">Candidatus Nomurabacteria bacterium GW2011_GWA2_43_15</name>
    <dbReference type="NCBI Taxonomy" id="1618738"/>
    <lineage>
        <taxon>Bacteria</taxon>
        <taxon>Candidatus Nomuraibacteriota</taxon>
    </lineage>
</organism>
<evidence type="ECO:0000313" key="3">
    <source>
        <dbReference type="Proteomes" id="UP000034646"/>
    </source>
</evidence>
<name>A0A0G1DRS9_9BACT</name>
<dbReference type="STRING" id="1618738.UV76_C0012G0031"/>
<keyword evidence="1" id="KW-0472">Membrane</keyword>
<accession>A0A0G1DRS9</accession>
<feature type="transmembrane region" description="Helical" evidence="1">
    <location>
        <begin position="7"/>
        <end position="29"/>
    </location>
</feature>
<keyword evidence="1" id="KW-1133">Transmembrane helix</keyword>
<reference evidence="2 3" key="1">
    <citation type="journal article" date="2015" name="Nature">
        <title>rRNA introns, odd ribosomes, and small enigmatic genomes across a large radiation of phyla.</title>
        <authorList>
            <person name="Brown C.T."/>
            <person name="Hug L.A."/>
            <person name="Thomas B.C."/>
            <person name="Sharon I."/>
            <person name="Castelle C.J."/>
            <person name="Singh A."/>
            <person name="Wilkins M.J."/>
            <person name="Williams K.H."/>
            <person name="Banfield J.F."/>
        </authorList>
    </citation>
    <scope>NUCLEOTIDE SEQUENCE [LARGE SCALE GENOMIC DNA]</scope>
</reference>
<dbReference type="EMBL" id="LCFS01000012">
    <property type="protein sequence ID" value="KKT00258.1"/>
    <property type="molecule type" value="Genomic_DNA"/>
</dbReference>
<evidence type="ECO:0000256" key="1">
    <source>
        <dbReference type="SAM" id="Phobius"/>
    </source>
</evidence>
<proteinExistence type="predicted"/>
<keyword evidence="1" id="KW-0812">Transmembrane</keyword>
<dbReference type="Proteomes" id="UP000034646">
    <property type="component" value="Unassembled WGS sequence"/>
</dbReference>
<evidence type="ECO:0000313" key="2">
    <source>
        <dbReference type="EMBL" id="KKT00258.1"/>
    </source>
</evidence>
<comment type="caution">
    <text evidence="2">The sequence shown here is derived from an EMBL/GenBank/DDBJ whole genome shotgun (WGS) entry which is preliminary data.</text>
</comment>
<dbReference type="AlphaFoldDB" id="A0A0G1DRS9"/>
<gene>
    <name evidence="2" type="ORF">UV76_C0012G0031</name>
</gene>
<sequence>MIKKEHIRIVVLILSLGLVAVSLYISHLYKSIDITANGSNGPITVFSDQNIIFSFHGRGDRCEVSQSGEGNNVDITASGIYRPQNNSEIINGQFTMGPGGELPDFPIGENINFPIKCFDKNGQQIGSDNVVVSIFDRYASPELKIYGNSIFSFKYPSDFSVNVDSSGSINVSSPACLSALEFGELMMSPVANNTTFWLEELKRENPTGYEFEYCLTNQYNIVTRCGFKNSLGSSVRQNAVLVSKDYRQDISYIESSLNYDQVAGQKVDPNKGVVIKNVCETAFDSIIKSFTFK</sequence>